<dbReference type="PROSITE" id="PS00211">
    <property type="entry name" value="ABC_TRANSPORTER_1"/>
    <property type="match status" value="2"/>
</dbReference>
<dbReference type="InterPro" id="IPR017871">
    <property type="entry name" value="ABC_transporter-like_CS"/>
</dbReference>
<keyword evidence="2" id="KW-0813">Transport</keyword>
<dbReference type="InterPro" id="IPR003593">
    <property type="entry name" value="AAA+_ATPase"/>
</dbReference>
<feature type="non-terminal residue" evidence="12">
    <location>
        <position position="1"/>
    </location>
</feature>
<feature type="domain" description="ABC transporter" evidence="10">
    <location>
        <begin position="474"/>
        <end position="706"/>
    </location>
</feature>
<reference evidence="12 13" key="1">
    <citation type="submission" date="2024-02" db="EMBL/GenBank/DDBJ databases">
        <authorList>
            <person name="Chen Y."/>
            <person name="Shah S."/>
            <person name="Dougan E. K."/>
            <person name="Thang M."/>
            <person name="Chan C."/>
        </authorList>
    </citation>
    <scope>NUCLEOTIDE SEQUENCE [LARGE SCALE GENOMIC DNA]</scope>
</reference>
<comment type="caution">
    <text evidence="12">The sequence shown here is derived from an EMBL/GenBank/DDBJ whole genome shotgun (WGS) entry which is preliminary data.</text>
</comment>
<dbReference type="Gene3D" id="1.20.1560.10">
    <property type="entry name" value="ABC transporter type 1, transmembrane domain"/>
    <property type="match status" value="2"/>
</dbReference>
<dbReference type="Pfam" id="PF00664">
    <property type="entry name" value="ABC_membrane"/>
    <property type="match status" value="2"/>
</dbReference>
<evidence type="ECO:0000256" key="6">
    <source>
        <dbReference type="ARBA" id="ARBA00022989"/>
    </source>
</evidence>
<protein>
    <submittedName>
        <fullName evidence="12">Uncharacterized protein</fullName>
    </submittedName>
</protein>
<dbReference type="SUPFAM" id="SSF52540">
    <property type="entry name" value="P-loop containing nucleoside triphosphate hydrolases"/>
    <property type="match status" value="2"/>
</dbReference>
<feature type="transmembrane region" description="Helical" evidence="9">
    <location>
        <begin position="814"/>
        <end position="841"/>
    </location>
</feature>
<feature type="domain" description="ABC transporter" evidence="10">
    <location>
        <begin position="1128"/>
        <end position="1373"/>
    </location>
</feature>
<dbReference type="InterPro" id="IPR027417">
    <property type="entry name" value="P-loop_NTPase"/>
</dbReference>
<evidence type="ECO:0000256" key="8">
    <source>
        <dbReference type="SAM" id="MobiDB-lite"/>
    </source>
</evidence>
<dbReference type="PANTHER" id="PTHR24223">
    <property type="entry name" value="ATP-BINDING CASSETTE SUB-FAMILY C"/>
    <property type="match status" value="1"/>
</dbReference>
<keyword evidence="4" id="KW-0547">Nucleotide-binding</keyword>
<dbReference type="InterPro" id="IPR036640">
    <property type="entry name" value="ABC1_TM_sf"/>
</dbReference>
<dbReference type="InterPro" id="IPR003439">
    <property type="entry name" value="ABC_transporter-like_ATP-bd"/>
</dbReference>
<feature type="transmembrane region" description="Helical" evidence="9">
    <location>
        <begin position="110"/>
        <end position="127"/>
    </location>
</feature>
<dbReference type="InterPro" id="IPR050173">
    <property type="entry name" value="ABC_transporter_C-like"/>
</dbReference>
<keyword evidence="6 9" id="KW-1133">Transmembrane helix</keyword>
<organism evidence="12 13">
    <name type="scientific">Durusdinium trenchii</name>
    <dbReference type="NCBI Taxonomy" id="1381693"/>
    <lineage>
        <taxon>Eukaryota</taxon>
        <taxon>Sar</taxon>
        <taxon>Alveolata</taxon>
        <taxon>Dinophyceae</taxon>
        <taxon>Suessiales</taxon>
        <taxon>Symbiodiniaceae</taxon>
        <taxon>Durusdinium</taxon>
    </lineage>
</organism>
<evidence type="ECO:0000313" key="13">
    <source>
        <dbReference type="Proteomes" id="UP001642484"/>
    </source>
</evidence>
<evidence type="ECO:0000256" key="3">
    <source>
        <dbReference type="ARBA" id="ARBA00022692"/>
    </source>
</evidence>
<feature type="domain" description="ABC transmembrane type-1" evidence="11">
    <location>
        <begin position="818"/>
        <end position="1095"/>
    </location>
</feature>
<dbReference type="SMART" id="SM00382">
    <property type="entry name" value="AAA"/>
    <property type="match status" value="2"/>
</dbReference>
<keyword evidence="5" id="KW-0067">ATP-binding</keyword>
<feature type="region of interest" description="Disordered" evidence="8">
    <location>
        <begin position="712"/>
        <end position="735"/>
    </location>
</feature>
<evidence type="ECO:0000313" key="12">
    <source>
        <dbReference type="EMBL" id="CAK9067600.1"/>
    </source>
</evidence>
<accession>A0ABP0NUX9</accession>
<dbReference type="InterPro" id="IPR044746">
    <property type="entry name" value="ABCC_6TM_D1"/>
</dbReference>
<feature type="transmembrane region" description="Helical" evidence="9">
    <location>
        <begin position="147"/>
        <end position="167"/>
    </location>
</feature>
<evidence type="ECO:0000256" key="4">
    <source>
        <dbReference type="ARBA" id="ARBA00022741"/>
    </source>
</evidence>
<dbReference type="PANTHER" id="PTHR24223:SF415">
    <property type="entry name" value="FI20190P1"/>
    <property type="match status" value="1"/>
</dbReference>
<evidence type="ECO:0000259" key="11">
    <source>
        <dbReference type="PROSITE" id="PS50929"/>
    </source>
</evidence>
<name>A0ABP0NUX9_9DINO</name>
<dbReference type="CDD" id="cd18579">
    <property type="entry name" value="ABC_6TM_ABCC_D1"/>
    <property type="match status" value="1"/>
</dbReference>
<dbReference type="Gene3D" id="3.40.50.300">
    <property type="entry name" value="P-loop containing nucleotide triphosphate hydrolases"/>
    <property type="match status" value="2"/>
</dbReference>
<keyword evidence="7 9" id="KW-0472">Membrane</keyword>
<dbReference type="SUPFAM" id="SSF90123">
    <property type="entry name" value="ABC transporter transmembrane region"/>
    <property type="match status" value="2"/>
</dbReference>
<evidence type="ECO:0000259" key="10">
    <source>
        <dbReference type="PROSITE" id="PS50893"/>
    </source>
</evidence>
<dbReference type="EMBL" id="CAXAMN010022244">
    <property type="protein sequence ID" value="CAK9067600.1"/>
    <property type="molecule type" value="Genomic_DNA"/>
</dbReference>
<comment type="subcellular location">
    <subcellularLocation>
        <location evidence="1">Membrane</location>
        <topology evidence="1">Multi-pass membrane protein</topology>
    </subcellularLocation>
</comment>
<dbReference type="CDD" id="cd18580">
    <property type="entry name" value="ABC_6TM_ABCC_D2"/>
    <property type="match status" value="1"/>
</dbReference>
<dbReference type="Pfam" id="PF00005">
    <property type="entry name" value="ABC_tran"/>
    <property type="match status" value="2"/>
</dbReference>
<keyword evidence="3 9" id="KW-0812">Transmembrane</keyword>
<dbReference type="PROSITE" id="PS50929">
    <property type="entry name" value="ABC_TM1F"/>
    <property type="match status" value="2"/>
</dbReference>
<sequence length="1380" mass="153982">FKCSICNLILTAMDPGTSEPRLRHELRDQDAAWCLGRYTFWWVWPSIRVANEKGRLSQDDLPLLPRADDPELLFQKCAALWKMQKSERSAREKDSAQLLWSICWRIQRRVFLYSVLHGWTFLFFMTIDPLMLRVLLSAVQDMGTVSIATQFLLVGALSLSMLVRVSCMEICFFASVRVQNNVRSVLVHAIFRKSLWIPEHLLDVGKIANLMATDADKIGKWSGLLFELSQWSWTFCSLPILVYFLYGLVGSAAFIGMIMIILGATTSRSLGLALQHYTRKVQDCRDHRARLMSEMVRGMRTVKLQVWEPVWLERISEARGLEMKAICRVRILQAFNSLVGSVLSVMVPVSVFAWYTLVNQNNLTAATAFTALAWITTLQWSVQSLPGIYNTVANLKPSLTRIDDFLTTPITELSTPYGAPAPNGALPSSVELRPMAQLAQAQHRSMDSRDSWRSEPWLDEHRPCQVLSQVEYAVEVKDAAFGYKRMSATGLSETCVLSAVNLQVKAGSFVMIAGAVGSGKSTLLASLACARPALHGSCHTNGRRAYVPQKPFLLNGTIREDITFGLPYDEERYNSCVEMAALPDDLKTLTRGDYTLVGESGVQLSGGQKARVALARAIYTDADVVCLDDVLSAVDAHTARFIWQKCFVEFFLKSKKTLILVSHQIQYLSRPEVDSIIMLRDGQIWLEGPWSVLAHSGDTFLSLVQAWKEEEDAKDAKENTQEHASHAEARGKENEQSRVFPSVLASISQQVWLHECQSALASVLGALDGRRIDRMLIERVHQALSGEHDTDLVREGSISWPDFKVYLQAFGSTLIISLMLLLMIFSAISQIMSTLWLAAWTGGTEERSERESVLIYFGLGVSTSLANCVQAVLLTAGALAASHTIHHDMLHKILAAPMSFFDSSPTGRVLNRFLQDLQNIDSFVPNSISDQIMKTLNIITQLSLIYIEAPWVLCTLPVLAVPYSMIYRRMRIPNRDSRRLESAARSPVYAHFNDTLHGRETVRAFGAEARFEQENLKHVGTMSQGLYGNQAVGKWAQALTTQWGCILYCASAFVCVELARQGRMPAGHMGLVLLYSAQLQRDMMDYMMGAADVETKFVSVERVAEYMRLDSEIDAGSNETNQRWKGEIEFQAVSMRYRLHRDLVLRGISLKIESKSKLAFCGRTGCGKSSLFSVLNRLYPLASGSVLLDGIDISNFPLRTLRTKVRVVSQEAFLISGSLRQNLTMSSQSGGISDDILWYCLRVVGLEEKVQSLSGALDFAVDMAGQNFSVGERQLITLARVLVPSCPCRIDDWAPPPVLLCDEATANIDVVTDEKVHDVVLSLEATVMMICHRLQHIRRFERVVVLDAGTLVEQGPPNILLDADHDGRSHLSRLCAAAGL</sequence>
<dbReference type="InterPro" id="IPR044726">
    <property type="entry name" value="ABCC_6TM_D2"/>
</dbReference>
<feature type="compositionally biased region" description="Basic and acidic residues" evidence="8">
    <location>
        <begin position="714"/>
        <end position="735"/>
    </location>
</feature>
<evidence type="ECO:0000256" key="9">
    <source>
        <dbReference type="SAM" id="Phobius"/>
    </source>
</evidence>
<evidence type="ECO:0000256" key="2">
    <source>
        <dbReference type="ARBA" id="ARBA00022448"/>
    </source>
</evidence>
<feature type="transmembrane region" description="Helical" evidence="9">
    <location>
        <begin position="943"/>
        <end position="966"/>
    </location>
</feature>
<keyword evidence="13" id="KW-1185">Reference proteome</keyword>
<feature type="domain" description="ABC transmembrane type-1" evidence="11">
    <location>
        <begin position="129"/>
        <end position="394"/>
    </location>
</feature>
<evidence type="ECO:0000256" key="5">
    <source>
        <dbReference type="ARBA" id="ARBA00022840"/>
    </source>
</evidence>
<evidence type="ECO:0000256" key="1">
    <source>
        <dbReference type="ARBA" id="ARBA00004141"/>
    </source>
</evidence>
<dbReference type="InterPro" id="IPR011527">
    <property type="entry name" value="ABC1_TM_dom"/>
</dbReference>
<evidence type="ECO:0000256" key="7">
    <source>
        <dbReference type="ARBA" id="ARBA00023136"/>
    </source>
</evidence>
<dbReference type="PROSITE" id="PS50893">
    <property type="entry name" value="ABC_TRANSPORTER_2"/>
    <property type="match status" value="2"/>
</dbReference>
<dbReference type="Proteomes" id="UP001642484">
    <property type="component" value="Unassembled WGS sequence"/>
</dbReference>
<proteinExistence type="predicted"/>
<dbReference type="CDD" id="cd03250">
    <property type="entry name" value="ABCC_MRP_domain1"/>
    <property type="match status" value="1"/>
</dbReference>
<gene>
    <name evidence="12" type="ORF">CCMP2556_LOCUS33214</name>
</gene>